<dbReference type="InterPro" id="IPR045155">
    <property type="entry name" value="Beta-lactam_cat"/>
</dbReference>
<dbReference type="SUPFAM" id="SSF56601">
    <property type="entry name" value="beta-lactamase/transpeptidase-like"/>
    <property type="match status" value="1"/>
</dbReference>
<reference evidence="3 4" key="1">
    <citation type="submission" date="2023-06" db="EMBL/GenBank/DDBJ databases">
        <authorList>
            <person name="Feng G."/>
            <person name="Li J."/>
            <person name="Zhu H."/>
        </authorList>
    </citation>
    <scope>NUCLEOTIDE SEQUENCE [LARGE SCALE GENOMIC DNA]</scope>
    <source>
        <strain evidence="3 4">RHCKG28</strain>
    </source>
</reference>
<proteinExistence type="predicted"/>
<dbReference type="InterPro" id="IPR012338">
    <property type="entry name" value="Beta-lactam/transpept-like"/>
</dbReference>
<evidence type="ECO:0000259" key="2">
    <source>
        <dbReference type="Pfam" id="PF13354"/>
    </source>
</evidence>
<dbReference type="GO" id="GO:0016787">
    <property type="term" value="F:hydrolase activity"/>
    <property type="evidence" value="ECO:0007669"/>
    <property type="project" value="UniProtKB-KW"/>
</dbReference>
<evidence type="ECO:0000313" key="3">
    <source>
        <dbReference type="EMBL" id="MDM7892346.1"/>
    </source>
</evidence>
<evidence type="ECO:0000313" key="4">
    <source>
        <dbReference type="Proteomes" id="UP001236404"/>
    </source>
</evidence>
<dbReference type="PANTHER" id="PTHR35333:SF3">
    <property type="entry name" value="BETA-LACTAMASE-TYPE TRANSPEPTIDASE FOLD CONTAINING PROTEIN"/>
    <property type="match status" value="1"/>
</dbReference>
<evidence type="ECO:0000256" key="1">
    <source>
        <dbReference type="SAM" id="MobiDB-lite"/>
    </source>
</evidence>
<name>A0ABT7TRW5_9MICO</name>
<sequence length="331" mass="34324">MTEPDAAPSSEPGASGPGAQSSADGAARRPRRRQHVGGADGVRVRGRHRGGADDRFTATVDALGSLAREGAGVSASVIDTSTGKALLAVDDTLVQPVASLGRILLLIEVAARLEDGRLHGDRLQRMARDTATGAGLWQFLQEPTMQVPDLATLVGATADAWATNALLSTVGIDAVRQRAEALGIDRTALIDRVRDRRGPDDAPDASVAPAGELAWLLRGLALGEVVDEAVSNRVLGWLSLASDTTLVAGSFGLDPLAHRALDHGLQAVVVTGSSTGVRAEAGILRGPGSSVSYAVTVTFDDATLQRRLAVVEAMRTMGTEVLEAVHAPAHR</sequence>
<dbReference type="RefSeq" id="WP_289474036.1">
    <property type="nucleotide sequence ID" value="NZ_JAUCMN010000007.1"/>
</dbReference>
<accession>A0ABT7TRW5</accession>
<keyword evidence="3" id="KW-0378">Hydrolase</keyword>
<feature type="region of interest" description="Disordered" evidence="1">
    <location>
        <begin position="1"/>
        <end position="53"/>
    </location>
</feature>
<dbReference type="EMBL" id="JAUCMN010000007">
    <property type="protein sequence ID" value="MDM7892346.1"/>
    <property type="molecule type" value="Genomic_DNA"/>
</dbReference>
<comment type="caution">
    <text evidence="3">The sequence shown here is derived from an EMBL/GenBank/DDBJ whole genome shotgun (WGS) entry which is preliminary data.</text>
</comment>
<dbReference type="Proteomes" id="UP001236404">
    <property type="component" value="Unassembled WGS sequence"/>
</dbReference>
<dbReference type="PANTHER" id="PTHR35333">
    <property type="entry name" value="BETA-LACTAMASE"/>
    <property type="match status" value="1"/>
</dbReference>
<dbReference type="Gene3D" id="3.40.710.10">
    <property type="entry name" value="DD-peptidase/beta-lactamase superfamily"/>
    <property type="match status" value="1"/>
</dbReference>
<dbReference type="InterPro" id="IPR000871">
    <property type="entry name" value="Beta-lactam_class-A"/>
</dbReference>
<keyword evidence="4" id="KW-1185">Reference proteome</keyword>
<dbReference type="Pfam" id="PF13354">
    <property type="entry name" value="Beta-lactamase2"/>
    <property type="match status" value="1"/>
</dbReference>
<protein>
    <submittedName>
        <fullName evidence="3">Serine hydrolase</fullName>
    </submittedName>
</protein>
<organism evidence="3 4">
    <name type="scientific">Curtobacterium caseinilyticum</name>
    <dbReference type="NCBI Taxonomy" id="3055137"/>
    <lineage>
        <taxon>Bacteria</taxon>
        <taxon>Bacillati</taxon>
        <taxon>Actinomycetota</taxon>
        <taxon>Actinomycetes</taxon>
        <taxon>Micrococcales</taxon>
        <taxon>Microbacteriaceae</taxon>
        <taxon>Curtobacterium</taxon>
    </lineage>
</organism>
<feature type="domain" description="Beta-lactamase class A catalytic" evidence="2">
    <location>
        <begin position="76"/>
        <end position="297"/>
    </location>
</feature>
<gene>
    <name evidence="3" type="ORF">QUG93_11675</name>
</gene>